<protein>
    <submittedName>
        <fullName evidence="1">Uncharacterized protein</fullName>
    </submittedName>
</protein>
<organism evidence="1 2">
    <name type="scientific">Drosophila gunungcola</name>
    <name type="common">fruit fly</name>
    <dbReference type="NCBI Taxonomy" id="103775"/>
    <lineage>
        <taxon>Eukaryota</taxon>
        <taxon>Metazoa</taxon>
        <taxon>Ecdysozoa</taxon>
        <taxon>Arthropoda</taxon>
        <taxon>Hexapoda</taxon>
        <taxon>Insecta</taxon>
        <taxon>Pterygota</taxon>
        <taxon>Neoptera</taxon>
        <taxon>Endopterygota</taxon>
        <taxon>Diptera</taxon>
        <taxon>Brachycera</taxon>
        <taxon>Muscomorpha</taxon>
        <taxon>Ephydroidea</taxon>
        <taxon>Drosophilidae</taxon>
        <taxon>Drosophila</taxon>
        <taxon>Sophophora</taxon>
    </lineage>
</organism>
<accession>A0A9P9YAT2</accession>
<evidence type="ECO:0000313" key="1">
    <source>
        <dbReference type="EMBL" id="KAI8033552.1"/>
    </source>
</evidence>
<feature type="non-terminal residue" evidence="1">
    <location>
        <position position="1"/>
    </location>
</feature>
<dbReference type="AlphaFoldDB" id="A0A9P9YAT2"/>
<keyword evidence="2" id="KW-1185">Reference proteome</keyword>
<dbReference type="Proteomes" id="UP001059596">
    <property type="component" value="Unassembled WGS sequence"/>
</dbReference>
<name>A0A9P9YAT2_9MUSC</name>
<dbReference type="EMBL" id="JAMKOV010000126">
    <property type="protein sequence ID" value="KAI8033552.1"/>
    <property type="molecule type" value="Genomic_DNA"/>
</dbReference>
<reference evidence="1" key="1">
    <citation type="journal article" date="2023" name="Genome Biol. Evol.">
        <title>Long-read-based Genome Assembly of Drosophila gunungcola Reveals Fewer Chemosensory Genes in Flower-breeding Species.</title>
        <authorList>
            <person name="Negi A."/>
            <person name="Liao B.Y."/>
            <person name="Yeh S.D."/>
        </authorList>
    </citation>
    <scope>NUCLEOTIDE SEQUENCE</scope>
    <source>
        <strain evidence="1">Sukarami</strain>
    </source>
</reference>
<proteinExistence type="predicted"/>
<sequence>HPEEVLGEVLGEVPGRLVHPGVVPDHLVRPEVVLDLPEAVPEHLVHPGWSLASLRRTLRTTCLDSGQSNHGEQSDEEEDAHFDFWVF</sequence>
<gene>
    <name evidence="1" type="ORF">M5D96_013700</name>
</gene>
<comment type="caution">
    <text evidence="1">The sequence shown here is derived from an EMBL/GenBank/DDBJ whole genome shotgun (WGS) entry which is preliminary data.</text>
</comment>
<evidence type="ECO:0000313" key="2">
    <source>
        <dbReference type="Proteomes" id="UP001059596"/>
    </source>
</evidence>